<keyword evidence="1" id="KW-0479">Metal-binding</keyword>
<accession>A0A7J9GNA0</accession>
<proteinExistence type="predicted"/>
<sequence>MSADSCRAVNGEVKNHAPVGAEDRGPDQAQQQAPTSTIGSGQEAFFQSMANMIRQLIGAIPQAPSAPVSYGSPLEKIRKYGAEDFKGKEDNGPSAAEYWLENAQRILQQLHCTPEEKLECAVSLRRRLTNGGILVLRGNLYDAKEFVSTEADMCARFERGLNDGIRVYLIALKIQEFSTLVERALKVEQVMNEEQEKNDRSLMKRSQGQTSSVSFSPMKKARDSRVTPGQQATSVASKGGSRRRSFLPVCEHCFKCGSKDHILRDCPKKTVSE</sequence>
<evidence type="ECO:0000256" key="2">
    <source>
        <dbReference type="SAM" id="MobiDB-lite"/>
    </source>
</evidence>
<feature type="region of interest" description="Disordered" evidence="2">
    <location>
        <begin position="193"/>
        <end position="240"/>
    </location>
</feature>
<gene>
    <name evidence="4" type="ORF">Gohar_009581</name>
</gene>
<keyword evidence="1" id="KW-0863">Zinc-finger</keyword>
<feature type="compositionally biased region" description="Polar residues" evidence="2">
    <location>
        <begin position="227"/>
        <end position="236"/>
    </location>
</feature>
<evidence type="ECO:0000256" key="1">
    <source>
        <dbReference type="PROSITE-ProRule" id="PRU00047"/>
    </source>
</evidence>
<feature type="compositionally biased region" description="Polar residues" evidence="2">
    <location>
        <begin position="204"/>
        <end position="215"/>
    </location>
</feature>
<dbReference type="GO" id="GO:0008270">
    <property type="term" value="F:zinc ion binding"/>
    <property type="evidence" value="ECO:0007669"/>
    <property type="project" value="UniProtKB-KW"/>
</dbReference>
<dbReference type="SMART" id="SM00343">
    <property type="entry name" value="ZnF_C2HC"/>
    <property type="match status" value="1"/>
</dbReference>
<feature type="region of interest" description="Disordered" evidence="2">
    <location>
        <begin position="1"/>
        <end position="39"/>
    </location>
</feature>
<comment type="caution">
    <text evidence="4">The sequence shown here is derived from an EMBL/GenBank/DDBJ whole genome shotgun (WGS) entry which is preliminary data.</text>
</comment>
<protein>
    <recommendedName>
        <fullName evidence="3">CCHC-type domain-containing protein</fullName>
    </recommendedName>
</protein>
<dbReference type="InterPro" id="IPR001878">
    <property type="entry name" value="Znf_CCHC"/>
</dbReference>
<dbReference type="AlphaFoldDB" id="A0A7J9GNA0"/>
<dbReference type="EMBL" id="JABFAD010000005">
    <property type="protein sequence ID" value="MBA0799046.1"/>
    <property type="molecule type" value="Genomic_DNA"/>
</dbReference>
<organism evidence="4 5">
    <name type="scientific">Gossypium harknessii</name>
    <dbReference type="NCBI Taxonomy" id="34285"/>
    <lineage>
        <taxon>Eukaryota</taxon>
        <taxon>Viridiplantae</taxon>
        <taxon>Streptophyta</taxon>
        <taxon>Embryophyta</taxon>
        <taxon>Tracheophyta</taxon>
        <taxon>Spermatophyta</taxon>
        <taxon>Magnoliopsida</taxon>
        <taxon>eudicotyledons</taxon>
        <taxon>Gunneridae</taxon>
        <taxon>Pentapetalae</taxon>
        <taxon>rosids</taxon>
        <taxon>malvids</taxon>
        <taxon>Malvales</taxon>
        <taxon>Malvaceae</taxon>
        <taxon>Malvoideae</taxon>
        <taxon>Gossypium</taxon>
    </lineage>
</organism>
<dbReference type="Gene3D" id="4.10.60.10">
    <property type="entry name" value="Zinc finger, CCHC-type"/>
    <property type="match status" value="1"/>
</dbReference>
<feature type="compositionally biased region" description="Polar residues" evidence="2">
    <location>
        <begin position="28"/>
        <end position="39"/>
    </location>
</feature>
<evidence type="ECO:0000259" key="3">
    <source>
        <dbReference type="PROSITE" id="PS50158"/>
    </source>
</evidence>
<reference evidence="4 5" key="1">
    <citation type="journal article" date="2019" name="Genome Biol. Evol.">
        <title>Insights into the evolution of the New World diploid cottons (Gossypium, subgenus Houzingenia) based on genome sequencing.</title>
        <authorList>
            <person name="Grover C.E."/>
            <person name="Arick M.A. 2nd"/>
            <person name="Thrash A."/>
            <person name="Conover J.L."/>
            <person name="Sanders W.S."/>
            <person name="Peterson D.G."/>
            <person name="Frelichowski J.E."/>
            <person name="Scheffler J.A."/>
            <person name="Scheffler B.E."/>
            <person name="Wendel J.F."/>
        </authorList>
    </citation>
    <scope>NUCLEOTIDE SEQUENCE [LARGE SCALE GENOMIC DNA]</scope>
    <source>
        <strain evidence="4">0</strain>
        <tissue evidence="4">Leaf</tissue>
    </source>
</reference>
<feature type="domain" description="CCHC-type" evidence="3">
    <location>
        <begin position="253"/>
        <end position="268"/>
    </location>
</feature>
<evidence type="ECO:0000313" key="4">
    <source>
        <dbReference type="EMBL" id="MBA0799046.1"/>
    </source>
</evidence>
<dbReference type="PANTHER" id="PTHR34482:SF36">
    <property type="entry name" value="RETROTRANSPOSON GAG DOMAIN-CONTAINING PROTEIN"/>
    <property type="match status" value="1"/>
</dbReference>
<dbReference type="Pfam" id="PF00098">
    <property type="entry name" value="zf-CCHC"/>
    <property type="match status" value="1"/>
</dbReference>
<dbReference type="GO" id="GO:0003676">
    <property type="term" value="F:nucleic acid binding"/>
    <property type="evidence" value="ECO:0007669"/>
    <property type="project" value="InterPro"/>
</dbReference>
<keyword evidence="1" id="KW-0862">Zinc</keyword>
<dbReference type="Proteomes" id="UP000593560">
    <property type="component" value="Unassembled WGS sequence"/>
</dbReference>
<evidence type="ECO:0000313" key="5">
    <source>
        <dbReference type="Proteomes" id="UP000593560"/>
    </source>
</evidence>
<dbReference type="PROSITE" id="PS50158">
    <property type="entry name" value="ZF_CCHC"/>
    <property type="match status" value="1"/>
</dbReference>
<dbReference type="OrthoDB" id="2272416at2759"/>
<dbReference type="PANTHER" id="PTHR34482">
    <property type="entry name" value="DNA DAMAGE-INDUCIBLE PROTEIN 1-LIKE"/>
    <property type="match status" value="1"/>
</dbReference>
<keyword evidence="5" id="KW-1185">Reference proteome</keyword>
<name>A0A7J9GNA0_9ROSI</name>